<evidence type="ECO:0000256" key="6">
    <source>
        <dbReference type="ARBA" id="ARBA00023157"/>
    </source>
</evidence>
<evidence type="ECO:0000256" key="1">
    <source>
        <dbReference type="ARBA" id="ARBA00004498"/>
    </source>
</evidence>
<protein>
    <submittedName>
        <fullName evidence="8">MFAP5</fullName>
    </submittedName>
</protein>
<comment type="similarity">
    <text evidence="2">Belongs to the MFAP family.</text>
</comment>
<evidence type="ECO:0000313" key="9">
    <source>
        <dbReference type="Proteomes" id="UP000242450"/>
    </source>
</evidence>
<comment type="subcellular location">
    <subcellularLocation>
        <location evidence="1">Secreted</location>
        <location evidence="1">Extracellular space</location>
        <location evidence="1">Extracellular matrix</location>
    </subcellularLocation>
</comment>
<dbReference type="GO" id="GO:0001527">
    <property type="term" value="C:microfibril"/>
    <property type="evidence" value="ECO:0007669"/>
    <property type="project" value="InterPro"/>
</dbReference>
<organism evidence="8 9">
    <name type="scientific">Cervus elaphus hippelaphus</name>
    <name type="common">European red deer</name>
    <dbReference type="NCBI Taxonomy" id="46360"/>
    <lineage>
        <taxon>Eukaryota</taxon>
        <taxon>Metazoa</taxon>
        <taxon>Chordata</taxon>
        <taxon>Craniata</taxon>
        <taxon>Vertebrata</taxon>
        <taxon>Euteleostomi</taxon>
        <taxon>Mammalia</taxon>
        <taxon>Eutheria</taxon>
        <taxon>Laurasiatheria</taxon>
        <taxon>Artiodactyla</taxon>
        <taxon>Ruminantia</taxon>
        <taxon>Pecora</taxon>
        <taxon>Cervidae</taxon>
        <taxon>Cervinae</taxon>
        <taxon>Cervus</taxon>
    </lineage>
</organism>
<dbReference type="AlphaFoldDB" id="A0A212CD75"/>
<keyword evidence="5" id="KW-0732">Signal</keyword>
<name>A0A212CD75_CEREH</name>
<evidence type="ECO:0000256" key="3">
    <source>
        <dbReference type="ARBA" id="ARBA00022525"/>
    </source>
</evidence>
<keyword evidence="4" id="KW-0272">Extracellular matrix</keyword>
<evidence type="ECO:0000256" key="2">
    <source>
        <dbReference type="ARBA" id="ARBA00005317"/>
    </source>
</evidence>
<proteinExistence type="inferred from homology"/>
<dbReference type="PANTHER" id="PTHR16485">
    <property type="entry name" value="MICROFIBRILLAR-ASSOCIATED PROTEIN 2"/>
    <property type="match status" value="1"/>
</dbReference>
<evidence type="ECO:0000313" key="8">
    <source>
        <dbReference type="EMBL" id="OWK03935.1"/>
    </source>
</evidence>
<keyword evidence="9" id="KW-1185">Reference proteome</keyword>
<dbReference type="Pfam" id="PF05507">
    <property type="entry name" value="MAGP"/>
    <property type="match status" value="2"/>
</dbReference>
<evidence type="ECO:0000256" key="7">
    <source>
        <dbReference type="ARBA" id="ARBA00023180"/>
    </source>
</evidence>
<gene>
    <name evidence="8" type="ORF">Celaphus_00013969</name>
</gene>
<dbReference type="OrthoDB" id="9446021at2759"/>
<dbReference type="InterPro" id="IPR008673">
    <property type="entry name" value="MAGP"/>
</dbReference>
<dbReference type="Proteomes" id="UP000242450">
    <property type="component" value="Chromosome 22"/>
</dbReference>
<accession>A0A212CD75</accession>
<evidence type="ECO:0000256" key="5">
    <source>
        <dbReference type="ARBA" id="ARBA00022729"/>
    </source>
</evidence>
<keyword evidence="7" id="KW-0325">Glycoprotein</keyword>
<reference evidence="8 9" key="1">
    <citation type="journal article" date="2018" name="Mol. Genet. Genomics">
        <title>The red deer Cervus elaphus genome CerEla1.0: sequencing, annotating, genes, and chromosomes.</title>
        <authorList>
            <person name="Bana N.A."/>
            <person name="Nyiri A."/>
            <person name="Nagy J."/>
            <person name="Frank K."/>
            <person name="Nagy T."/>
            <person name="Steger V."/>
            <person name="Schiller M."/>
            <person name="Lakatos P."/>
            <person name="Sugar L."/>
            <person name="Horn P."/>
            <person name="Barta E."/>
            <person name="Orosz L."/>
        </authorList>
    </citation>
    <scope>NUCLEOTIDE SEQUENCE [LARGE SCALE GENOMIC DNA]</scope>
    <source>
        <strain evidence="8">Hungarian</strain>
    </source>
</reference>
<dbReference type="EMBL" id="MKHE01000022">
    <property type="protein sequence ID" value="OWK03935.1"/>
    <property type="molecule type" value="Genomic_DNA"/>
</dbReference>
<dbReference type="PANTHER" id="PTHR16485:SF6">
    <property type="entry name" value="MICROFIBRILLAR-ASSOCIATED PROTEIN 5"/>
    <property type="match status" value="1"/>
</dbReference>
<sequence>MINSKASPVLSFYLTYHCEHQKTTNVTSYLVNDPATDETVLADIKPSTDDLGECRSGTSGPQGLFWASRNTHDGRQYSWFSQLSLPSSIPLTMCFLRWVSSECRDEKFACTRLYSVHRPIKQCLHQICFTR</sequence>
<keyword evidence="3" id="KW-0964">Secreted</keyword>
<dbReference type="GO" id="GO:0048048">
    <property type="term" value="P:embryonic eye morphogenesis"/>
    <property type="evidence" value="ECO:0007669"/>
    <property type="project" value="TreeGrafter"/>
</dbReference>
<comment type="caution">
    <text evidence="8">The sequence shown here is derived from an EMBL/GenBank/DDBJ whole genome shotgun (WGS) entry which is preliminary data.</text>
</comment>
<evidence type="ECO:0000256" key="4">
    <source>
        <dbReference type="ARBA" id="ARBA00022530"/>
    </source>
</evidence>
<keyword evidence="6" id="KW-1015">Disulfide bond</keyword>